<dbReference type="GeneID" id="54412237"/>
<name>A0A6A6A1R8_9PLEO</name>
<gene>
    <name evidence="1" type="ORF">P153DRAFT_400287</name>
</gene>
<dbReference type="RefSeq" id="XP_033519868.1">
    <property type="nucleotide sequence ID" value="XM_033671805.1"/>
</dbReference>
<dbReference type="AlphaFoldDB" id="A0A6A6A1R8"/>
<proteinExistence type="predicted"/>
<sequence length="440" mass="50683">MVIYIPTENPQIVGSVLAGTAVDNHAQAYRDHGPPPPNYRVERFRRSWQDPTTKKTVNQQTQKYTNMSVPGANFSFNHPLSPAGLQVNPNPIIENEFDDVRQTCRGFFQPPLVYKSNQWKWNYFSSWQGALTDALRYYKVSNNNKLIQEADIRQLHTLLKKNPKKHGPAQHHTLYHPADRDTMVFDGETDCALTLREINMKFSLVIVSPVVSKEGIDWNRSWDTHNRPPILARWSTGPQAQYQPLILGCLPMVTSMATKTKRDVLWFSLTPIAVNRKHPWFVEFSGKMDVVSIGQRVGFPMTRFKALGESVFLWAVVALHRRIVLGFTIPEDHLGCWLGQYGVHLAECAEWTNPHPSPFEYDRSKFDEYRRNNYIRVTFHMLTAWILNPSSFGNGTWIGVYARKWDEAIDTQIQYQLDKTDAKWSVFGAKMEAARKLPFA</sequence>
<evidence type="ECO:0000313" key="2">
    <source>
        <dbReference type="Proteomes" id="UP000799771"/>
    </source>
</evidence>
<accession>A0A6A6A1R8</accession>
<keyword evidence="2" id="KW-1185">Reference proteome</keyword>
<protein>
    <submittedName>
        <fullName evidence="1">Uncharacterized protein</fullName>
    </submittedName>
</protein>
<dbReference type="OrthoDB" id="3694092at2759"/>
<dbReference type="EMBL" id="ML977516">
    <property type="protein sequence ID" value="KAF2125476.1"/>
    <property type="molecule type" value="Genomic_DNA"/>
</dbReference>
<evidence type="ECO:0000313" key="1">
    <source>
        <dbReference type="EMBL" id="KAF2125476.1"/>
    </source>
</evidence>
<reference evidence="1" key="1">
    <citation type="journal article" date="2020" name="Stud. Mycol.">
        <title>101 Dothideomycetes genomes: a test case for predicting lifestyles and emergence of pathogens.</title>
        <authorList>
            <person name="Haridas S."/>
            <person name="Albert R."/>
            <person name="Binder M."/>
            <person name="Bloem J."/>
            <person name="Labutti K."/>
            <person name="Salamov A."/>
            <person name="Andreopoulos B."/>
            <person name="Baker S."/>
            <person name="Barry K."/>
            <person name="Bills G."/>
            <person name="Bluhm B."/>
            <person name="Cannon C."/>
            <person name="Castanera R."/>
            <person name="Culley D."/>
            <person name="Daum C."/>
            <person name="Ezra D."/>
            <person name="Gonzalez J."/>
            <person name="Henrissat B."/>
            <person name="Kuo A."/>
            <person name="Liang C."/>
            <person name="Lipzen A."/>
            <person name="Lutzoni F."/>
            <person name="Magnuson J."/>
            <person name="Mondo S."/>
            <person name="Nolan M."/>
            <person name="Ohm R."/>
            <person name="Pangilinan J."/>
            <person name="Park H.-J."/>
            <person name="Ramirez L."/>
            <person name="Alfaro M."/>
            <person name="Sun H."/>
            <person name="Tritt A."/>
            <person name="Yoshinaga Y."/>
            <person name="Zwiers L.-H."/>
            <person name="Turgeon B."/>
            <person name="Goodwin S."/>
            <person name="Spatafora J."/>
            <person name="Crous P."/>
            <person name="Grigoriev I."/>
        </authorList>
    </citation>
    <scope>NUCLEOTIDE SEQUENCE</scope>
    <source>
        <strain evidence="1">CBS 119687</strain>
    </source>
</reference>
<organism evidence="1 2">
    <name type="scientific">Dothidotthia symphoricarpi CBS 119687</name>
    <dbReference type="NCBI Taxonomy" id="1392245"/>
    <lineage>
        <taxon>Eukaryota</taxon>
        <taxon>Fungi</taxon>
        <taxon>Dikarya</taxon>
        <taxon>Ascomycota</taxon>
        <taxon>Pezizomycotina</taxon>
        <taxon>Dothideomycetes</taxon>
        <taxon>Pleosporomycetidae</taxon>
        <taxon>Pleosporales</taxon>
        <taxon>Dothidotthiaceae</taxon>
        <taxon>Dothidotthia</taxon>
    </lineage>
</organism>
<dbReference type="Proteomes" id="UP000799771">
    <property type="component" value="Unassembled WGS sequence"/>
</dbReference>